<evidence type="ECO:0008006" key="5">
    <source>
        <dbReference type="Google" id="ProtNLM"/>
    </source>
</evidence>
<keyword evidence="4" id="KW-1185">Reference proteome</keyword>
<dbReference type="InterPro" id="IPR026960">
    <property type="entry name" value="RVT-Znf"/>
</dbReference>
<evidence type="ECO:0000259" key="1">
    <source>
        <dbReference type="Pfam" id="PF13456"/>
    </source>
</evidence>
<dbReference type="Proteomes" id="UP000886595">
    <property type="component" value="Unassembled WGS sequence"/>
</dbReference>
<organism evidence="3 4">
    <name type="scientific">Brassica carinata</name>
    <name type="common">Ethiopian mustard</name>
    <name type="synonym">Abyssinian cabbage</name>
    <dbReference type="NCBI Taxonomy" id="52824"/>
    <lineage>
        <taxon>Eukaryota</taxon>
        <taxon>Viridiplantae</taxon>
        <taxon>Streptophyta</taxon>
        <taxon>Embryophyta</taxon>
        <taxon>Tracheophyta</taxon>
        <taxon>Spermatophyta</taxon>
        <taxon>Magnoliopsida</taxon>
        <taxon>eudicotyledons</taxon>
        <taxon>Gunneridae</taxon>
        <taxon>Pentapetalae</taxon>
        <taxon>rosids</taxon>
        <taxon>malvids</taxon>
        <taxon>Brassicales</taxon>
        <taxon>Brassicaceae</taxon>
        <taxon>Brassiceae</taxon>
        <taxon>Brassica</taxon>
    </lineage>
</organism>
<dbReference type="PANTHER" id="PTHR47074">
    <property type="entry name" value="BNAC02G40300D PROTEIN"/>
    <property type="match status" value="1"/>
</dbReference>
<dbReference type="InterPro" id="IPR036397">
    <property type="entry name" value="RNaseH_sf"/>
</dbReference>
<evidence type="ECO:0000313" key="4">
    <source>
        <dbReference type="Proteomes" id="UP000886595"/>
    </source>
</evidence>
<accession>A0A8X7UWY3</accession>
<evidence type="ECO:0000259" key="2">
    <source>
        <dbReference type="Pfam" id="PF13966"/>
    </source>
</evidence>
<dbReference type="GO" id="GO:0003676">
    <property type="term" value="F:nucleic acid binding"/>
    <property type="evidence" value="ECO:0007669"/>
    <property type="project" value="InterPro"/>
</dbReference>
<dbReference type="GO" id="GO:0004523">
    <property type="term" value="F:RNA-DNA hybrid ribonuclease activity"/>
    <property type="evidence" value="ECO:0007669"/>
    <property type="project" value="InterPro"/>
</dbReference>
<evidence type="ECO:0000313" key="3">
    <source>
        <dbReference type="EMBL" id="KAG2293912.1"/>
    </source>
</evidence>
<dbReference type="Pfam" id="PF13456">
    <property type="entry name" value="RVT_3"/>
    <property type="match status" value="1"/>
</dbReference>
<proteinExistence type="predicted"/>
<sequence length="412" mass="46961">MQYSIGSGDTTIISDTWLPTTPPRAPRLLPYTNPQLSCDPISNQWDLEVIRDLIEQTDIPLIQKVYLPYQPATDGIIWPYTLDGNYSVKSGYHYITTTQDAEIVPPPLASSPALTKKIWSAPIPPKLKHFFWKIGSRIVAVKENLRHRHIPVDPTCPRCCDNNESSDHAFFTCLFSQKVWRLSGSPVSLTTANDSLLNKLETIFSFASNNNLPDEQKLLTFWVVWRLWKCRNDLLFNKIQYTADEVISKARTDLKEWLDFTVKCNYDAAHHEGPHDSGMGWLIRNKHGTLLEAGMRKFEGRSTVMESELSALIWSMQACSSLGYRSVIFEGDNLSILKYIKGEAYSSRCQQLVNSVIAWKSRFLSTSYVHVHRQHNGCADLLAKKSIISPTDWSLFQSCRGFLYNNICTDNN</sequence>
<dbReference type="OrthoDB" id="1108224at2759"/>
<dbReference type="InterPro" id="IPR052929">
    <property type="entry name" value="RNase_H-like_EbsB-rel"/>
</dbReference>
<dbReference type="CDD" id="cd06222">
    <property type="entry name" value="RNase_H_like"/>
    <property type="match status" value="1"/>
</dbReference>
<dbReference type="PANTHER" id="PTHR47074:SF78">
    <property type="entry name" value="GB|AAF30348.1-RELATED"/>
    <property type="match status" value="1"/>
</dbReference>
<dbReference type="Pfam" id="PF13966">
    <property type="entry name" value="zf-RVT"/>
    <property type="match status" value="1"/>
</dbReference>
<dbReference type="InterPro" id="IPR002156">
    <property type="entry name" value="RNaseH_domain"/>
</dbReference>
<dbReference type="InterPro" id="IPR012337">
    <property type="entry name" value="RNaseH-like_sf"/>
</dbReference>
<dbReference type="InterPro" id="IPR044730">
    <property type="entry name" value="RNase_H-like_dom_plant"/>
</dbReference>
<name>A0A8X7UWY3_BRACI</name>
<dbReference type="SUPFAM" id="SSF53098">
    <property type="entry name" value="Ribonuclease H-like"/>
    <property type="match status" value="1"/>
</dbReference>
<reference evidence="3 4" key="1">
    <citation type="submission" date="2020-02" db="EMBL/GenBank/DDBJ databases">
        <authorList>
            <person name="Ma Q."/>
            <person name="Huang Y."/>
            <person name="Song X."/>
            <person name="Pei D."/>
        </authorList>
    </citation>
    <scope>NUCLEOTIDE SEQUENCE [LARGE SCALE GENOMIC DNA]</scope>
    <source>
        <strain evidence="3">Sxm20200214</strain>
        <tissue evidence="3">Leaf</tissue>
    </source>
</reference>
<protein>
    <recommendedName>
        <fullName evidence="5">RNase H type-1 domain-containing protein</fullName>
    </recommendedName>
</protein>
<comment type="caution">
    <text evidence="3">The sequence shown here is derived from an EMBL/GenBank/DDBJ whole genome shotgun (WGS) entry which is preliminary data.</text>
</comment>
<feature type="domain" description="RNase H type-1" evidence="1">
    <location>
        <begin position="265"/>
        <end position="385"/>
    </location>
</feature>
<feature type="domain" description="Reverse transcriptase zinc-binding" evidence="2">
    <location>
        <begin position="86"/>
        <end position="180"/>
    </location>
</feature>
<dbReference type="AlphaFoldDB" id="A0A8X7UWY3"/>
<dbReference type="EMBL" id="JAAMPC010000009">
    <property type="protein sequence ID" value="KAG2293912.1"/>
    <property type="molecule type" value="Genomic_DNA"/>
</dbReference>
<gene>
    <name evidence="3" type="ORF">Bca52824_040581</name>
</gene>
<dbReference type="Gene3D" id="3.30.420.10">
    <property type="entry name" value="Ribonuclease H-like superfamily/Ribonuclease H"/>
    <property type="match status" value="1"/>
</dbReference>